<dbReference type="EMBL" id="JAEPRA010000023">
    <property type="protein sequence ID" value="KAG2172539.1"/>
    <property type="molecule type" value="Genomic_DNA"/>
</dbReference>
<accession>A0A8H7UAH9</accession>
<feature type="region of interest" description="Disordered" evidence="1">
    <location>
        <begin position="363"/>
        <end position="436"/>
    </location>
</feature>
<feature type="domain" description="Myb-like" evidence="2">
    <location>
        <begin position="275"/>
        <end position="327"/>
    </location>
</feature>
<dbReference type="CDD" id="cd00167">
    <property type="entry name" value="SANT"/>
    <property type="match status" value="1"/>
</dbReference>
<proteinExistence type="predicted"/>
<evidence type="ECO:0000313" key="4">
    <source>
        <dbReference type="Proteomes" id="UP000612746"/>
    </source>
</evidence>
<dbReference type="Gene3D" id="3.30.40.10">
    <property type="entry name" value="Zinc/RING finger domain, C3HC4 (zinc finger)"/>
    <property type="match status" value="1"/>
</dbReference>
<reference evidence="3" key="1">
    <citation type="submission" date="2020-12" db="EMBL/GenBank/DDBJ databases">
        <title>Metabolic potential, ecology and presence of endohyphal bacteria is reflected in genomic diversity of Mucoromycotina.</title>
        <authorList>
            <person name="Muszewska A."/>
            <person name="Okrasinska A."/>
            <person name="Steczkiewicz K."/>
            <person name="Drgas O."/>
            <person name="Orlowska M."/>
            <person name="Perlinska-Lenart U."/>
            <person name="Aleksandrzak-Piekarczyk T."/>
            <person name="Szatraj K."/>
            <person name="Zielenkiewicz U."/>
            <person name="Pilsyk S."/>
            <person name="Malc E."/>
            <person name="Mieczkowski P."/>
            <person name="Kruszewska J.S."/>
            <person name="Biernat P."/>
            <person name="Pawlowska J."/>
        </authorList>
    </citation>
    <scope>NUCLEOTIDE SEQUENCE</scope>
    <source>
        <strain evidence="3">WA0000051536</strain>
    </source>
</reference>
<sequence>MMKNADIEEKLVSKFFLEEGYAKRKRPPKYWQTVPVPSSIKPSSILDHLRVIGPIGGVRYGHWLTGPLLIDVVMELTEFFSENIETVRKESVFSSEVTENEKDIIAKRVALQQRQFAEYERRERARKSQKILAMFDYVGDEEIDEMLEDCGNDEDEVIVRLTQNGYLIGIRKQIATKHIPEVERAAPSMTDEQKAAYEQLLKKRSVTLKKTTNDQAKKQYRMGGRLGLDEALKQFQEHQIDPEKAFEGWSQARIRAYQMIEQNPNSYYYRFNAPGEVQRKGQWTEEEKKLFYARLAEAGANGQWGIFSMKIPGRVGYQCSNFYRLLVETKQINDPNYVLDERGKAHYLFDKKMSNGEVEKTFRTHSKHNGNGSSSDTPPRPKPVRTRATAAPSTSAPPTPQTSKSSKKRKRRGGRNRWGGMSDYEEDSDDLIGYDDDNSGSYSTKLWTTRRTRTRASALAAEYGMSGNASEEGGSSNFEDTIEDDDDVAGWGIEKKQPDNPLPGFIDPITLDEVVKPAISKYGHVMGYTSWVRCLTSWEGKRNICPLTKKPLTKRDVVILDFDNIEEYRLVMMGL</sequence>
<evidence type="ECO:0000259" key="2">
    <source>
        <dbReference type="PROSITE" id="PS50090"/>
    </source>
</evidence>
<dbReference type="InterPro" id="IPR009057">
    <property type="entry name" value="Homeodomain-like_sf"/>
</dbReference>
<dbReference type="AlphaFoldDB" id="A0A8H7UAH9"/>
<dbReference type="Gene3D" id="1.10.10.60">
    <property type="entry name" value="Homeodomain-like"/>
    <property type="match status" value="1"/>
</dbReference>
<feature type="compositionally biased region" description="Acidic residues" evidence="1">
    <location>
        <begin position="423"/>
        <end position="436"/>
    </location>
</feature>
<feature type="compositionally biased region" description="Basic residues" evidence="1">
    <location>
        <begin position="405"/>
        <end position="415"/>
    </location>
</feature>
<dbReference type="InterPro" id="IPR001005">
    <property type="entry name" value="SANT/Myb"/>
</dbReference>
<organism evidence="3 4">
    <name type="scientific">Umbelopsis vinacea</name>
    <dbReference type="NCBI Taxonomy" id="44442"/>
    <lineage>
        <taxon>Eukaryota</taxon>
        <taxon>Fungi</taxon>
        <taxon>Fungi incertae sedis</taxon>
        <taxon>Mucoromycota</taxon>
        <taxon>Mucoromycotina</taxon>
        <taxon>Umbelopsidomycetes</taxon>
        <taxon>Umbelopsidales</taxon>
        <taxon>Umbelopsidaceae</taxon>
        <taxon>Umbelopsis</taxon>
    </lineage>
</organism>
<dbReference type="Proteomes" id="UP000612746">
    <property type="component" value="Unassembled WGS sequence"/>
</dbReference>
<keyword evidence="4" id="KW-1185">Reference proteome</keyword>
<name>A0A8H7UAH9_9FUNG</name>
<protein>
    <recommendedName>
        <fullName evidence="2">Myb-like domain-containing protein</fullName>
    </recommendedName>
</protein>
<dbReference type="SUPFAM" id="SSF46689">
    <property type="entry name" value="Homeodomain-like"/>
    <property type="match status" value="1"/>
</dbReference>
<dbReference type="OrthoDB" id="6781668at2759"/>
<gene>
    <name evidence="3" type="ORF">INT44_002554</name>
</gene>
<comment type="caution">
    <text evidence="3">The sequence shown here is derived from an EMBL/GenBank/DDBJ whole genome shotgun (WGS) entry which is preliminary data.</text>
</comment>
<dbReference type="PROSITE" id="PS50090">
    <property type="entry name" value="MYB_LIKE"/>
    <property type="match status" value="1"/>
</dbReference>
<evidence type="ECO:0000256" key="1">
    <source>
        <dbReference type="SAM" id="MobiDB-lite"/>
    </source>
</evidence>
<dbReference type="InterPro" id="IPR013083">
    <property type="entry name" value="Znf_RING/FYVE/PHD"/>
</dbReference>
<dbReference type="SUPFAM" id="SSF57850">
    <property type="entry name" value="RING/U-box"/>
    <property type="match status" value="1"/>
</dbReference>
<evidence type="ECO:0000313" key="3">
    <source>
        <dbReference type="EMBL" id="KAG2172539.1"/>
    </source>
</evidence>